<evidence type="ECO:0000313" key="1">
    <source>
        <dbReference type="EMBL" id="KAF2214062.1"/>
    </source>
</evidence>
<dbReference type="AlphaFoldDB" id="A0A6A6FKU0"/>
<evidence type="ECO:0000313" key="2">
    <source>
        <dbReference type="Proteomes" id="UP000799539"/>
    </source>
</evidence>
<proteinExistence type="predicted"/>
<protein>
    <submittedName>
        <fullName evidence="1">Uncharacterized protein</fullName>
    </submittedName>
</protein>
<dbReference type="Gene3D" id="3.30.360.10">
    <property type="entry name" value="Dihydrodipicolinate Reductase, domain 2"/>
    <property type="match status" value="1"/>
</dbReference>
<gene>
    <name evidence="1" type="ORF">CERZMDRAFT_96087</name>
</gene>
<dbReference type="OrthoDB" id="64915at2759"/>
<accession>A0A6A6FKU0</accession>
<dbReference type="Proteomes" id="UP000799539">
    <property type="component" value="Unassembled WGS sequence"/>
</dbReference>
<keyword evidence="2" id="KW-1185">Reference proteome</keyword>
<dbReference type="EMBL" id="ML992669">
    <property type="protein sequence ID" value="KAF2214062.1"/>
    <property type="molecule type" value="Genomic_DNA"/>
</dbReference>
<reference evidence="1" key="1">
    <citation type="journal article" date="2020" name="Stud. Mycol.">
        <title>101 Dothideomycetes genomes: a test case for predicting lifestyles and emergence of pathogens.</title>
        <authorList>
            <person name="Haridas S."/>
            <person name="Albert R."/>
            <person name="Binder M."/>
            <person name="Bloem J."/>
            <person name="Labutti K."/>
            <person name="Salamov A."/>
            <person name="Andreopoulos B."/>
            <person name="Baker S."/>
            <person name="Barry K."/>
            <person name="Bills G."/>
            <person name="Bluhm B."/>
            <person name="Cannon C."/>
            <person name="Castanera R."/>
            <person name="Culley D."/>
            <person name="Daum C."/>
            <person name="Ezra D."/>
            <person name="Gonzalez J."/>
            <person name="Henrissat B."/>
            <person name="Kuo A."/>
            <person name="Liang C."/>
            <person name="Lipzen A."/>
            <person name="Lutzoni F."/>
            <person name="Magnuson J."/>
            <person name="Mondo S."/>
            <person name="Nolan M."/>
            <person name="Ohm R."/>
            <person name="Pangilinan J."/>
            <person name="Park H.-J."/>
            <person name="Ramirez L."/>
            <person name="Alfaro M."/>
            <person name="Sun H."/>
            <person name="Tritt A."/>
            <person name="Yoshinaga Y."/>
            <person name="Zwiers L.-H."/>
            <person name="Turgeon B."/>
            <person name="Goodwin S."/>
            <person name="Spatafora J."/>
            <person name="Crous P."/>
            <person name="Grigoriev I."/>
        </authorList>
    </citation>
    <scope>NUCLEOTIDE SEQUENCE</scope>
    <source>
        <strain evidence="1">SCOH1-5</strain>
    </source>
</reference>
<organism evidence="1 2">
    <name type="scientific">Cercospora zeae-maydis SCOH1-5</name>
    <dbReference type="NCBI Taxonomy" id="717836"/>
    <lineage>
        <taxon>Eukaryota</taxon>
        <taxon>Fungi</taxon>
        <taxon>Dikarya</taxon>
        <taxon>Ascomycota</taxon>
        <taxon>Pezizomycotina</taxon>
        <taxon>Dothideomycetes</taxon>
        <taxon>Dothideomycetidae</taxon>
        <taxon>Mycosphaerellales</taxon>
        <taxon>Mycosphaerellaceae</taxon>
        <taxon>Cercospora</taxon>
    </lineage>
</organism>
<name>A0A6A6FKU0_9PEZI</name>
<sequence length="134" mass="14308">MAFMLKLSPEHYASSDPRGHLGHLGPLCHKLLGGTSLLASGAHSSAIVHGSGLFKVSMSGQVKIRLQDFASGGVKDIDFEGGTSGLPENIGKLFEAFADGEGYPDWKWAVKRHAYVDALYESHDGGKRASYTGF</sequence>